<dbReference type="PROSITE" id="PS50928">
    <property type="entry name" value="ABC_TM1"/>
    <property type="match status" value="1"/>
</dbReference>
<dbReference type="Pfam" id="PF00528">
    <property type="entry name" value="BPD_transp_1"/>
    <property type="match status" value="1"/>
</dbReference>
<dbReference type="InterPro" id="IPR025966">
    <property type="entry name" value="OppC_N"/>
</dbReference>
<dbReference type="InterPro" id="IPR035906">
    <property type="entry name" value="MetI-like_sf"/>
</dbReference>
<sequence>MTDWTEVLRDWRVGLGGLLLLVLMGVALAAPWLAPHDPNAQDLLWVLLPPSWAPGGDPAYLLGTDTLGRDVLSRLIWATRSAAYVAVLSTIGAAVLGITLALIAGYAGGVLDWIIMRAVELLLSFPAVVFALVLIAALGPGLENVIIAVIAVDWTRFARVLRSEVRQIKGRDYVAAARLMGATPLQVVLQDVLPNIMPSILMLVSLEMGGAVVAETIISFVSASAEADVPTWGVIIADGLSDIYATPAPVIAAVSSIVVFVLATILFSDGLRRRTDPRQIERRGAAA</sequence>
<keyword evidence="6 7" id="KW-0472">Membrane</keyword>
<proteinExistence type="inferred from homology"/>
<evidence type="ECO:0000256" key="2">
    <source>
        <dbReference type="ARBA" id="ARBA00022448"/>
    </source>
</evidence>
<feature type="transmembrane region" description="Helical" evidence="7">
    <location>
        <begin position="243"/>
        <end position="268"/>
    </location>
</feature>
<feature type="domain" description="ABC transmembrane type-1" evidence="8">
    <location>
        <begin position="79"/>
        <end position="263"/>
    </location>
</feature>
<dbReference type="AlphaFoldDB" id="A0A6L8LMT2"/>
<accession>A0A6L8LMT2</accession>
<reference evidence="9 10" key="1">
    <citation type="submission" date="2020-01" db="EMBL/GenBank/DDBJ databases">
        <authorList>
            <person name="Chen S."/>
        </authorList>
    </citation>
    <scope>NUCLEOTIDE SEQUENCE [LARGE SCALE GENOMIC DNA]</scope>
    <source>
        <strain evidence="9 10">GS-10</strain>
    </source>
</reference>
<dbReference type="InterPro" id="IPR050366">
    <property type="entry name" value="BP-dependent_transpt_permease"/>
</dbReference>
<keyword evidence="3" id="KW-1003">Cell membrane</keyword>
<keyword evidence="2 7" id="KW-0813">Transport</keyword>
<dbReference type="InterPro" id="IPR000515">
    <property type="entry name" value="MetI-like"/>
</dbReference>
<dbReference type="EMBL" id="WWEN01000005">
    <property type="protein sequence ID" value="MYM56346.1"/>
    <property type="molecule type" value="Genomic_DNA"/>
</dbReference>
<protein>
    <submittedName>
        <fullName evidence="9">ABC transporter permease subunit</fullName>
    </submittedName>
</protein>
<gene>
    <name evidence="9" type="ORF">GR167_13590</name>
</gene>
<keyword evidence="10" id="KW-1185">Reference proteome</keyword>
<dbReference type="PANTHER" id="PTHR43386:SF25">
    <property type="entry name" value="PEPTIDE ABC TRANSPORTER PERMEASE PROTEIN"/>
    <property type="match status" value="1"/>
</dbReference>
<comment type="subcellular location">
    <subcellularLocation>
        <location evidence="1 7">Cell membrane</location>
        <topology evidence="1 7">Multi-pass membrane protein</topology>
    </subcellularLocation>
</comment>
<dbReference type="Gene3D" id="1.10.3720.10">
    <property type="entry name" value="MetI-like"/>
    <property type="match status" value="1"/>
</dbReference>
<feature type="transmembrane region" description="Helical" evidence="7">
    <location>
        <begin position="82"/>
        <end position="107"/>
    </location>
</feature>
<evidence type="ECO:0000256" key="5">
    <source>
        <dbReference type="ARBA" id="ARBA00022989"/>
    </source>
</evidence>
<comment type="caution">
    <text evidence="9">The sequence shown here is derived from an EMBL/GenBank/DDBJ whole genome shotgun (WGS) entry which is preliminary data.</text>
</comment>
<dbReference type="Proteomes" id="UP000479043">
    <property type="component" value="Unassembled WGS sequence"/>
</dbReference>
<evidence type="ECO:0000256" key="3">
    <source>
        <dbReference type="ARBA" id="ARBA00022475"/>
    </source>
</evidence>
<evidence type="ECO:0000256" key="1">
    <source>
        <dbReference type="ARBA" id="ARBA00004651"/>
    </source>
</evidence>
<dbReference type="PANTHER" id="PTHR43386">
    <property type="entry name" value="OLIGOPEPTIDE TRANSPORT SYSTEM PERMEASE PROTEIN APPC"/>
    <property type="match status" value="1"/>
</dbReference>
<feature type="transmembrane region" description="Helical" evidence="7">
    <location>
        <begin position="119"/>
        <end position="139"/>
    </location>
</feature>
<evidence type="ECO:0000259" key="8">
    <source>
        <dbReference type="PROSITE" id="PS50928"/>
    </source>
</evidence>
<evidence type="ECO:0000313" key="10">
    <source>
        <dbReference type="Proteomes" id="UP000479043"/>
    </source>
</evidence>
<dbReference type="GO" id="GO:0005886">
    <property type="term" value="C:plasma membrane"/>
    <property type="evidence" value="ECO:0007669"/>
    <property type="project" value="UniProtKB-SubCell"/>
</dbReference>
<dbReference type="CDD" id="cd06261">
    <property type="entry name" value="TM_PBP2"/>
    <property type="match status" value="1"/>
</dbReference>
<dbReference type="SUPFAM" id="SSF161098">
    <property type="entry name" value="MetI-like"/>
    <property type="match status" value="1"/>
</dbReference>
<feature type="transmembrane region" description="Helical" evidence="7">
    <location>
        <begin position="200"/>
        <end position="223"/>
    </location>
</feature>
<name>A0A6L8LMT2_9RHOB</name>
<keyword evidence="4 7" id="KW-0812">Transmembrane</keyword>
<dbReference type="RefSeq" id="WP_160974248.1">
    <property type="nucleotide sequence ID" value="NZ_WWEN01000005.1"/>
</dbReference>
<organism evidence="9 10">
    <name type="scientific">Thalassovita mangrovi</name>
    <dbReference type="NCBI Taxonomy" id="2692236"/>
    <lineage>
        <taxon>Bacteria</taxon>
        <taxon>Pseudomonadati</taxon>
        <taxon>Pseudomonadota</taxon>
        <taxon>Alphaproteobacteria</taxon>
        <taxon>Rhodobacterales</taxon>
        <taxon>Roseobacteraceae</taxon>
        <taxon>Thalassovita</taxon>
    </lineage>
</organism>
<comment type="similarity">
    <text evidence="7">Belongs to the binding-protein-dependent transport system permease family.</text>
</comment>
<evidence type="ECO:0000256" key="7">
    <source>
        <dbReference type="RuleBase" id="RU363032"/>
    </source>
</evidence>
<dbReference type="Pfam" id="PF12911">
    <property type="entry name" value="OppC_N"/>
    <property type="match status" value="1"/>
</dbReference>
<evidence type="ECO:0000313" key="9">
    <source>
        <dbReference type="EMBL" id="MYM56346.1"/>
    </source>
</evidence>
<evidence type="ECO:0000256" key="4">
    <source>
        <dbReference type="ARBA" id="ARBA00022692"/>
    </source>
</evidence>
<evidence type="ECO:0000256" key="6">
    <source>
        <dbReference type="ARBA" id="ARBA00023136"/>
    </source>
</evidence>
<keyword evidence="5 7" id="KW-1133">Transmembrane helix</keyword>
<dbReference type="GO" id="GO:0055085">
    <property type="term" value="P:transmembrane transport"/>
    <property type="evidence" value="ECO:0007669"/>
    <property type="project" value="InterPro"/>
</dbReference>